<accession>A0A1F7WDU7</accession>
<organism evidence="1 2">
    <name type="scientific">Candidatus Uhrbacteria bacterium RIFOXYC2_FULL_47_19</name>
    <dbReference type="NCBI Taxonomy" id="1802424"/>
    <lineage>
        <taxon>Bacteria</taxon>
        <taxon>Candidatus Uhriibacteriota</taxon>
    </lineage>
</organism>
<gene>
    <name evidence="1" type="ORF">A2480_03145</name>
</gene>
<dbReference type="Proteomes" id="UP000176988">
    <property type="component" value="Unassembled WGS sequence"/>
</dbReference>
<dbReference type="EMBL" id="MGFG01000020">
    <property type="protein sequence ID" value="OGM00994.1"/>
    <property type="molecule type" value="Genomic_DNA"/>
</dbReference>
<name>A0A1F7WDU7_9BACT</name>
<protein>
    <submittedName>
        <fullName evidence="1">Uncharacterized protein</fullName>
    </submittedName>
</protein>
<reference evidence="1 2" key="1">
    <citation type="journal article" date="2016" name="Nat. Commun.">
        <title>Thousands of microbial genomes shed light on interconnected biogeochemical processes in an aquifer system.</title>
        <authorList>
            <person name="Anantharaman K."/>
            <person name="Brown C.T."/>
            <person name="Hug L.A."/>
            <person name="Sharon I."/>
            <person name="Castelle C.J."/>
            <person name="Probst A.J."/>
            <person name="Thomas B.C."/>
            <person name="Singh A."/>
            <person name="Wilkins M.J."/>
            <person name="Karaoz U."/>
            <person name="Brodie E.L."/>
            <person name="Williams K.H."/>
            <person name="Hubbard S.S."/>
            <person name="Banfield J.F."/>
        </authorList>
    </citation>
    <scope>NUCLEOTIDE SEQUENCE [LARGE SCALE GENOMIC DNA]</scope>
</reference>
<evidence type="ECO:0000313" key="2">
    <source>
        <dbReference type="Proteomes" id="UP000176988"/>
    </source>
</evidence>
<sequence length="149" mass="17041">MVAWFKLQFEGGDMENRNEPTLGQQWFAAIKERGDRTKKSDGVDSSRVVVTQHISVLRDNIREAMDSRNPQTVRVPGFEDVYSYDEMSRIQSVHSEKIPLNPDDFEGVQREMILWCQKEGLVCYYLYISSDAMGVVPPCVGVRCFPAES</sequence>
<evidence type="ECO:0000313" key="1">
    <source>
        <dbReference type="EMBL" id="OGM00994.1"/>
    </source>
</evidence>
<comment type="caution">
    <text evidence="1">The sequence shown here is derived from an EMBL/GenBank/DDBJ whole genome shotgun (WGS) entry which is preliminary data.</text>
</comment>
<dbReference type="AlphaFoldDB" id="A0A1F7WDU7"/>
<proteinExistence type="predicted"/>